<dbReference type="InterPro" id="IPR005151">
    <property type="entry name" value="Tail-specific_protease"/>
</dbReference>
<protein>
    <submittedName>
        <fullName evidence="2">Peptidase family S41</fullName>
    </submittedName>
</protein>
<dbReference type="Proteomes" id="UP000183471">
    <property type="component" value="Unassembled WGS sequence"/>
</dbReference>
<evidence type="ECO:0000259" key="1">
    <source>
        <dbReference type="Pfam" id="PF03572"/>
    </source>
</evidence>
<organism evidence="2 3">
    <name type="scientific">Nitrosospira multiformis</name>
    <dbReference type="NCBI Taxonomy" id="1231"/>
    <lineage>
        <taxon>Bacteria</taxon>
        <taxon>Pseudomonadati</taxon>
        <taxon>Pseudomonadota</taxon>
        <taxon>Betaproteobacteria</taxon>
        <taxon>Nitrosomonadales</taxon>
        <taxon>Nitrosomonadaceae</taxon>
        <taxon>Nitrosospira</taxon>
    </lineage>
</organism>
<proteinExistence type="predicted"/>
<dbReference type="RefSeq" id="WP_256324129.1">
    <property type="nucleotide sequence ID" value="NZ_FNKY01000001.1"/>
</dbReference>
<sequence>MRGYLTDWPIFIRKKTDMINLIRGRDADTTLLRAQTGQLLSEFLFGTAPPVARARRGETGGEAGARIELAYVLDGGERLRIIDALVTVISGAYCHLPQKRAAYALDPVQALHLLRSRVAELSEGEFHLALTSIVLGLRDAHTRYSGPRAGQGAVATLPFLVEQYGSHDEPVFVVSKVSAPQLVRDPKFTAGVVLESWNSIPFARAVDLYSDRETGGRPDARRARALESLTFRALEGGPPPDEMLVDIGYRILSGETRREIRIPWRVVHPARAETSQRPGSRASRYIAANPAAEVVRRAKKMMFSGSVWQAERSGVAVARDKGWIKTWFQDTLAAKVIKNKAQGELGYLRIWSFDVDDDDAFIAEVIRLLDLLPETGLILDLRGNPGGLIWAAERLLQLFTPNTVTPARFSVLATPLMRALARSPFNRMEFEAWLPSLEAAIATGEAYSQPLPLTDPDWCNDIGQRYSGPIVCVVDPNTYSAGDLFAAGFVDNAIGTLVCVGEGSGAGGANVWTHYDLREALVGTPFELEGLPADVGYTVAIRRALRSGAADGTPIEDLGVPGIPYEMTLDDLLHENREMIAFCAGFLAGIPRTVLKVEINGNTVAVTTNGLDELETYTDGRPFEAVRKIGDGTWELPRPPAKIVEFVGRRNGEICQRRKVSY</sequence>
<evidence type="ECO:0000313" key="2">
    <source>
        <dbReference type="EMBL" id="SDQ81243.1"/>
    </source>
</evidence>
<accession>A0ABY0TGU7</accession>
<gene>
    <name evidence="2" type="ORF">SAMN05216402_2391</name>
</gene>
<dbReference type="SUPFAM" id="SSF52096">
    <property type="entry name" value="ClpP/crotonase"/>
    <property type="match status" value="1"/>
</dbReference>
<dbReference type="InterPro" id="IPR029045">
    <property type="entry name" value="ClpP/crotonase-like_dom_sf"/>
</dbReference>
<dbReference type="Pfam" id="PF03572">
    <property type="entry name" value="Peptidase_S41"/>
    <property type="match status" value="1"/>
</dbReference>
<dbReference type="PANTHER" id="PTHR32060:SF22">
    <property type="entry name" value="CARBOXYL-TERMINAL-PROCESSING PEPTIDASE 3, CHLOROPLASTIC"/>
    <property type="match status" value="1"/>
</dbReference>
<name>A0ABY0TGU7_9PROT</name>
<keyword evidence="3" id="KW-1185">Reference proteome</keyword>
<dbReference type="EMBL" id="FNKY01000001">
    <property type="protein sequence ID" value="SDQ81243.1"/>
    <property type="molecule type" value="Genomic_DNA"/>
</dbReference>
<dbReference type="Gene3D" id="3.90.226.10">
    <property type="entry name" value="2-enoyl-CoA Hydratase, Chain A, domain 1"/>
    <property type="match status" value="1"/>
</dbReference>
<evidence type="ECO:0000313" key="3">
    <source>
        <dbReference type="Proteomes" id="UP000183471"/>
    </source>
</evidence>
<feature type="domain" description="Tail specific protease" evidence="1">
    <location>
        <begin position="345"/>
        <end position="519"/>
    </location>
</feature>
<comment type="caution">
    <text evidence="2">The sequence shown here is derived from an EMBL/GenBank/DDBJ whole genome shotgun (WGS) entry which is preliminary data.</text>
</comment>
<reference evidence="2 3" key="1">
    <citation type="submission" date="2016-10" db="EMBL/GenBank/DDBJ databases">
        <authorList>
            <person name="Varghese N."/>
            <person name="Submissions S."/>
        </authorList>
    </citation>
    <scope>NUCLEOTIDE SEQUENCE [LARGE SCALE GENOMIC DNA]</scope>
    <source>
        <strain evidence="2 3">Nl1</strain>
    </source>
</reference>
<dbReference type="PANTHER" id="PTHR32060">
    <property type="entry name" value="TAIL-SPECIFIC PROTEASE"/>
    <property type="match status" value="1"/>
</dbReference>